<feature type="domain" description="HTH lysR-type" evidence="5">
    <location>
        <begin position="13"/>
        <end position="70"/>
    </location>
</feature>
<comment type="similarity">
    <text evidence="1">Belongs to the LysR transcriptional regulatory family.</text>
</comment>
<protein>
    <submittedName>
        <fullName evidence="6">DNA-binding transcriptional LysR family regulator</fullName>
    </submittedName>
</protein>
<evidence type="ECO:0000259" key="5">
    <source>
        <dbReference type="PROSITE" id="PS50931"/>
    </source>
</evidence>
<dbReference type="SUPFAM" id="SSF53850">
    <property type="entry name" value="Periplasmic binding protein-like II"/>
    <property type="match status" value="1"/>
</dbReference>
<keyword evidence="3 6" id="KW-0238">DNA-binding</keyword>
<dbReference type="Proteomes" id="UP000295764">
    <property type="component" value="Unassembled WGS sequence"/>
</dbReference>
<reference evidence="6 7" key="1">
    <citation type="submission" date="2019-03" db="EMBL/GenBank/DDBJ databases">
        <title>Genomic analyses of the natural microbiome of Caenorhabditis elegans.</title>
        <authorList>
            <person name="Samuel B."/>
        </authorList>
    </citation>
    <scope>NUCLEOTIDE SEQUENCE [LARGE SCALE GENOMIC DNA]</scope>
    <source>
        <strain evidence="6 7">JUb65</strain>
    </source>
</reference>
<dbReference type="InterPro" id="IPR000847">
    <property type="entry name" value="LysR_HTH_N"/>
</dbReference>
<proteinExistence type="inferred from homology"/>
<dbReference type="Gene3D" id="1.10.10.10">
    <property type="entry name" value="Winged helix-like DNA-binding domain superfamily/Winged helix DNA-binding domain"/>
    <property type="match status" value="1"/>
</dbReference>
<evidence type="ECO:0000313" key="6">
    <source>
        <dbReference type="EMBL" id="TDN44372.1"/>
    </source>
</evidence>
<evidence type="ECO:0000313" key="7">
    <source>
        <dbReference type="Proteomes" id="UP000295764"/>
    </source>
</evidence>
<dbReference type="Pfam" id="PF03466">
    <property type="entry name" value="LysR_substrate"/>
    <property type="match status" value="1"/>
</dbReference>
<dbReference type="SUPFAM" id="SSF46785">
    <property type="entry name" value="Winged helix' DNA-binding domain"/>
    <property type="match status" value="1"/>
</dbReference>
<dbReference type="PROSITE" id="PS50931">
    <property type="entry name" value="HTH_LYSR"/>
    <property type="match status" value="1"/>
</dbReference>
<sequence>MIVALRRLTDRTLDLDTLDVLARVAETGSLSAAAGALGVTQQAVSARIRVAERMVGHLLVHRSTTGSVMTETGRLVVGLAGPVLDASRHLEAGVAALRTPTGSLVVAASQTIAELLLPGWLLEFRRREPDVRVRLIAGNSAAVTDLVQSGGANLGFTETPVTAAGVSAQVIADDELAVVVAPEHPWARSTGITAEVLAATALLLREEGSGTRATLAAWLREAGLSMSVPAAVLETTSIIRANAQAGIAPAVMSLRTVAADINDGSLVRVPLAGPPLARPLRAIWSGEPQPAGSAFLRVAHEVTGRGQRSP</sequence>
<dbReference type="RefSeq" id="WP_347813183.1">
    <property type="nucleotide sequence ID" value="NZ_SNVW01000005.1"/>
</dbReference>
<dbReference type="PANTHER" id="PTHR30126:SF39">
    <property type="entry name" value="HTH-TYPE TRANSCRIPTIONAL REGULATOR CYSL"/>
    <property type="match status" value="1"/>
</dbReference>
<dbReference type="InterPro" id="IPR036390">
    <property type="entry name" value="WH_DNA-bd_sf"/>
</dbReference>
<keyword evidence="2" id="KW-0805">Transcription regulation</keyword>
<dbReference type="AlphaFoldDB" id="A0A4V3BL04"/>
<name>A0A4V3BL04_9MICO</name>
<evidence type="ECO:0000256" key="3">
    <source>
        <dbReference type="ARBA" id="ARBA00023125"/>
    </source>
</evidence>
<dbReference type="Pfam" id="PF00126">
    <property type="entry name" value="HTH_1"/>
    <property type="match status" value="1"/>
</dbReference>
<evidence type="ECO:0000256" key="1">
    <source>
        <dbReference type="ARBA" id="ARBA00009437"/>
    </source>
</evidence>
<dbReference type="EMBL" id="SNVW01000005">
    <property type="protein sequence ID" value="TDN44372.1"/>
    <property type="molecule type" value="Genomic_DNA"/>
</dbReference>
<dbReference type="GO" id="GO:0000976">
    <property type="term" value="F:transcription cis-regulatory region binding"/>
    <property type="evidence" value="ECO:0007669"/>
    <property type="project" value="TreeGrafter"/>
</dbReference>
<dbReference type="InterPro" id="IPR036388">
    <property type="entry name" value="WH-like_DNA-bd_sf"/>
</dbReference>
<dbReference type="Gene3D" id="3.40.190.290">
    <property type="match status" value="1"/>
</dbReference>
<comment type="caution">
    <text evidence="6">The sequence shown here is derived from an EMBL/GenBank/DDBJ whole genome shotgun (WGS) entry which is preliminary data.</text>
</comment>
<dbReference type="GO" id="GO:0003700">
    <property type="term" value="F:DNA-binding transcription factor activity"/>
    <property type="evidence" value="ECO:0007669"/>
    <property type="project" value="InterPro"/>
</dbReference>
<dbReference type="InterPro" id="IPR005119">
    <property type="entry name" value="LysR_subst-bd"/>
</dbReference>
<keyword evidence="4" id="KW-0804">Transcription</keyword>
<dbReference type="STRING" id="2035.RU06_08545"/>
<gene>
    <name evidence="6" type="ORF">EDF64_105207</name>
</gene>
<organism evidence="6 7">
    <name type="scientific">Curtobacterium flaccumfaciens</name>
    <dbReference type="NCBI Taxonomy" id="2035"/>
    <lineage>
        <taxon>Bacteria</taxon>
        <taxon>Bacillati</taxon>
        <taxon>Actinomycetota</taxon>
        <taxon>Actinomycetes</taxon>
        <taxon>Micrococcales</taxon>
        <taxon>Microbacteriaceae</taxon>
        <taxon>Curtobacterium</taxon>
    </lineage>
</organism>
<evidence type="ECO:0000256" key="4">
    <source>
        <dbReference type="ARBA" id="ARBA00023163"/>
    </source>
</evidence>
<evidence type="ECO:0000256" key="2">
    <source>
        <dbReference type="ARBA" id="ARBA00023015"/>
    </source>
</evidence>
<dbReference type="PANTHER" id="PTHR30126">
    <property type="entry name" value="HTH-TYPE TRANSCRIPTIONAL REGULATOR"/>
    <property type="match status" value="1"/>
</dbReference>
<accession>A0A4V3BL04</accession>